<dbReference type="AlphaFoldDB" id="A0A4V5TKY5"/>
<protein>
    <submittedName>
        <fullName evidence="2">Uncharacterized protein</fullName>
    </submittedName>
</protein>
<keyword evidence="1" id="KW-0812">Transmembrane</keyword>
<evidence type="ECO:0000256" key="1">
    <source>
        <dbReference type="SAM" id="Phobius"/>
    </source>
</evidence>
<keyword evidence="3" id="KW-1185">Reference proteome</keyword>
<organism evidence="2 3">
    <name type="scientific">Nocardioides jishulii</name>
    <dbReference type="NCBI Taxonomy" id="2575440"/>
    <lineage>
        <taxon>Bacteria</taxon>
        <taxon>Bacillati</taxon>
        <taxon>Actinomycetota</taxon>
        <taxon>Actinomycetes</taxon>
        <taxon>Propionibacteriales</taxon>
        <taxon>Nocardioidaceae</taxon>
        <taxon>Nocardioides</taxon>
    </lineage>
</organism>
<accession>A0A4V5TKY5</accession>
<proteinExistence type="predicted"/>
<dbReference type="Proteomes" id="UP000307808">
    <property type="component" value="Unassembled WGS sequence"/>
</dbReference>
<name>A0A4V5TKY5_9ACTN</name>
<sequence length="71" mass="7264">MRLTGLFAVVLVVAAVSSVSLDARWSMLVAGVVSLVFGCVAHWRRSAAPLAAPLFLMAGVLLILLGAVAGT</sequence>
<feature type="transmembrane region" description="Helical" evidence="1">
    <location>
        <begin position="50"/>
        <end position="69"/>
    </location>
</feature>
<dbReference type="EMBL" id="SZPY01000001">
    <property type="protein sequence ID" value="TKI64123.1"/>
    <property type="molecule type" value="Genomic_DNA"/>
</dbReference>
<comment type="caution">
    <text evidence="2">The sequence shown here is derived from an EMBL/GenBank/DDBJ whole genome shotgun (WGS) entry which is preliminary data.</text>
</comment>
<gene>
    <name evidence="2" type="ORF">FC770_02860</name>
</gene>
<evidence type="ECO:0000313" key="2">
    <source>
        <dbReference type="EMBL" id="TKI64123.1"/>
    </source>
</evidence>
<keyword evidence="1" id="KW-1133">Transmembrane helix</keyword>
<reference evidence="2 3" key="1">
    <citation type="submission" date="2019-04" db="EMBL/GenBank/DDBJ databases">
        <authorList>
            <person name="Dong K."/>
        </authorList>
    </citation>
    <scope>NUCLEOTIDE SEQUENCE [LARGE SCALE GENOMIC DNA]</scope>
    <source>
        <strain evidence="3">dk3543</strain>
    </source>
</reference>
<evidence type="ECO:0000313" key="3">
    <source>
        <dbReference type="Proteomes" id="UP000307808"/>
    </source>
</evidence>
<keyword evidence="1" id="KW-0472">Membrane</keyword>
<dbReference type="RefSeq" id="WP_170970152.1">
    <property type="nucleotide sequence ID" value="NZ_CP040748.1"/>
</dbReference>